<dbReference type="GO" id="GO:0008360">
    <property type="term" value="P:regulation of cell shape"/>
    <property type="evidence" value="ECO:0007669"/>
    <property type="project" value="UniProtKB-KW"/>
</dbReference>
<evidence type="ECO:0000256" key="3">
    <source>
        <dbReference type="ARBA" id="ARBA00022475"/>
    </source>
</evidence>
<keyword evidence="13" id="KW-0961">Cell wall biogenesis/degradation</keyword>
<dbReference type="GO" id="GO:0008955">
    <property type="term" value="F:peptidoglycan glycosyltransferase activity"/>
    <property type="evidence" value="ECO:0007669"/>
    <property type="project" value="UniProtKB-EC"/>
</dbReference>
<keyword evidence="9" id="KW-0573">Peptidoglycan synthesis</keyword>
<evidence type="ECO:0000256" key="17">
    <source>
        <dbReference type="ARBA" id="ARBA00041185"/>
    </source>
</evidence>
<dbReference type="InterPro" id="IPR001182">
    <property type="entry name" value="FtsW/RodA"/>
</dbReference>
<feature type="transmembrane region" description="Helical" evidence="21">
    <location>
        <begin position="267"/>
        <end position="293"/>
    </location>
</feature>
<reference evidence="22 23" key="1">
    <citation type="submission" date="2016-04" db="EMBL/GenBank/DDBJ databases">
        <title>Draft genome sequence of freshwater magnetotactic bacteria Magnetospirillum marisnigri SP-1 and Magnetospirillum moscoviense BB-1.</title>
        <authorList>
            <person name="Koziaeva V."/>
            <person name="Dziuba M.V."/>
            <person name="Ivanov T.M."/>
            <person name="Kuznetsov B."/>
            <person name="Grouzdev D.S."/>
        </authorList>
    </citation>
    <scope>NUCLEOTIDE SEQUENCE [LARGE SCALE GENOMIC DNA]</scope>
    <source>
        <strain evidence="22 23">BB-1</strain>
    </source>
</reference>
<evidence type="ECO:0000256" key="21">
    <source>
        <dbReference type="SAM" id="Phobius"/>
    </source>
</evidence>
<dbReference type="PROSITE" id="PS00428">
    <property type="entry name" value="FTSW_RODA_SPOVE"/>
    <property type="match status" value="1"/>
</dbReference>
<evidence type="ECO:0000256" key="11">
    <source>
        <dbReference type="ARBA" id="ARBA00023136"/>
    </source>
</evidence>
<feature type="transmembrane region" description="Helical" evidence="21">
    <location>
        <begin position="185"/>
        <end position="212"/>
    </location>
</feature>
<dbReference type="Pfam" id="PF01098">
    <property type="entry name" value="FTSW_RODA_SPOVE"/>
    <property type="match status" value="1"/>
</dbReference>
<sequence length="375" mass="40130">MSFGRTDTSILGRWWWTVDRWTIAALLTLAGIGLLLTMAASPAVADRIGAEPFHFIRRQFIFLVPALTVMLAVSLMSPRQVRRLGVIGFGAALVLLVAVLFLAPEVKGSTRWLNLAGISIQPSEFVKPTFAIVSAWMFAESRLNPGFPGRAVACGLFALTALLLLKQPDVGQTLVVTAIWGTQFFLAGLPIVLVVALGALAAVGAVGAYIIFPHVQSRIDRFVDPSAGDGTYQVTTALNALKSGGLFGRGPGEGRVKLVLPDAHTDFILAVAGEEFGIILCLAVLALFAFVVLRGLTRVMHEENLFVVLASAGLLVQFGLQAIVNMASTLRLMPTKGMTLPFISYGGSSMLALALAMGMLLALTRKRYGSEEFER</sequence>
<dbReference type="NCBIfam" id="TIGR02614">
    <property type="entry name" value="ftsW"/>
    <property type="match status" value="1"/>
</dbReference>
<dbReference type="AlphaFoldDB" id="A0A178M999"/>
<proteinExistence type="inferred from homology"/>
<keyword evidence="5" id="KW-0328">Glycosyltransferase</keyword>
<comment type="subcellular location">
    <subcellularLocation>
        <location evidence="1">Cell membrane</location>
        <topology evidence="1">Multi-pass membrane protein</topology>
    </subcellularLocation>
</comment>
<keyword evidence="12" id="KW-0131">Cell cycle</keyword>
<evidence type="ECO:0000256" key="14">
    <source>
        <dbReference type="ARBA" id="ARBA00032370"/>
    </source>
</evidence>
<evidence type="ECO:0000256" key="1">
    <source>
        <dbReference type="ARBA" id="ARBA00004651"/>
    </source>
</evidence>
<accession>A0A178M999</accession>
<evidence type="ECO:0000256" key="18">
    <source>
        <dbReference type="ARBA" id="ARBA00041418"/>
    </source>
</evidence>
<protein>
    <recommendedName>
        <fullName evidence="17">Probable peptidoglycan glycosyltransferase FtsW</fullName>
        <ecNumber evidence="19">2.4.99.28</ecNumber>
    </recommendedName>
    <alternativeName>
        <fullName evidence="18">Cell division protein FtsW</fullName>
    </alternativeName>
    <alternativeName>
        <fullName evidence="15">Cell wall polymerase</fullName>
    </alternativeName>
    <alternativeName>
        <fullName evidence="14">Peptidoglycan polymerase</fullName>
    </alternativeName>
</protein>
<feature type="transmembrane region" description="Helical" evidence="21">
    <location>
        <begin position="147"/>
        <end position="165"/>
    </location>
</feature>
<evidence type="ECO:0000256" key="7">
    <source>
        <dbReference type="ARBA" id="ARBA00022692"/>
    </source>
</evidence>
<dbReference type="PANTHER" id="PTHR30474">
    <property type="entry name" value="CELL CYCLE PROTEIN"/>
    <property type="match status" value="1"/>
</dbReference>
<dbReference type="STRING" id="1437059.A6A05_04665"/>
<feature type="transmembrane region" description="Helical" evidence="21">
    <location>
        <begin position="84"/>
        <end position="103"/>
    </location>
</feature>
<evidence type="ECO:0000256" key="16">
    <source>
        <dbReference type="ARBA" id="ARBA00038053"/>
    </source>
</evidence>
<dbReference type="RefSeq" id="WP_068504471.1">
    <property type="nucleotide sequence ID" value="NZ_LWQU01000196.1"/>
</dbReference>
<comment type="similarity">
    <text evidence="16">Belongs to the SEDS family. FtsW subfamily.</text>
</comment>
<evidence type="ECO:0000256" key="2">
    <source>
        <dbReference type="ARBA" id="ARBA00004752"/>
    </source>
</evidence>
<keyword evidence="10 21" id="KW-1133">Transmembrane helix</keyword>
<dbReference type="PANTHER" id="PTHR30474:SF2">
    <property type="entry name" value="PEPTIDOGLYCAN GLYCOSYLTRANSFERASE FTSW-RELATED"/>
    <property type="match status" value="1"/>
</dbReference>
<evidence type="ECO:0000256" key="10">
    <source>
        <dbReference type="ARBA" id="ARBA00022989"/>
    </source>
</evidence>
<feature type="transmembrane region" description="Helical" evidence="21">
    <location>
        <begin position="343"/>
        <end position="363"/>
    </location>
</feature>
<keyword evidence="23" id="KW-1185">Reference proteome</keyword>
<dbReference type="GO" id="GO:0051301">
    <property type="term" value="P:cell division"/>
    <property type="evidence" value="ECO:0007669"/>
    <property type="project" value="UniProtKB-KW"/>
</dbReference>
<comment type="caution">
    <text evidence="22">The sequence shown here is derived from an EMBL/GenBank/DDBJ whole genome shotgun (WGS) entry which is preliminary data.</text>
</comment>
<keyword evidence="7 21" id="KW-0812">Transmembrane</keyword>
<comment type="pathway">
    <text evidence="2">Cell wall biogenesis; peptidoglycan biosynthesis.</text>
</comment>
<feature type="transmembrane region" description="Helical" evidence="21">
    <location>
        <begin position="60"/>
        <end position="77"/>
    </location>
</feature>
<dbReference type="GO" id="GO:0071555">
    <property type="term" value="P:cell wall organization"/>
    <property type="evidence" value="ECO:0007669"/>
    <property type="project" value="UniProtKB-KW"/>
</dbReference>
<keyword evidence="11 21" id="KW-0472">Membrane</keyword>
<keyword evidence="3" id="KW-1003">Cell membrane</keyword>
<keyword evidence="6" id="KW-0808">Transferase</keyword>
<evidence type="ECO:0000256" key="5">
    <source>
        <dbReference type="ARBA" id="ARBA00022676"/>
    </source>
</evidence>
<comment type="catalytic activity">
    <reaction evidence="20">
        <text>[GlcNAc-(1-&gt;4)-Mur2Ac(oyl-L-Ala-gamma-D-Glu-L-Lys-D-Ala-D-Ala)](n)-di-trans,octa-cis-undecaprenyl diphosphate + beta-D-GlcNAc-(1-&gt;4)-Mur2Ac(oyl-L-Ala-gamma-D-Glu-L-Lys-D-Ala-D-Ala)-di-trans,octa-cis-undecaprenyl diphosphate = [GlcNAc-(1-&gt;4)-Mur2Ac(oyl-L-Ala-gamma-D-Glu-L-Lys-D-Ala-D-Ala)](n+1)-di-trans,octa-cis-undecaprenyl diphosphate + di-trans,octa-cis-undecaprenyl diphosphate + H(+)</text>
        <dbReference type="Rhea" id="RHEA:23708"/>
        <dbReference type="Rhea" id="RHEA-COMP:9602"/>
        <dbReference type="Rhea" id="RHEA-COMP:9603"/>
        <dbReference type="ChEBI" id="CHEBI:15378"/>
        <dbReference type="ChEBI" id="CHEBI:58405"/>
        <dbReference type="ChEBI" id="CHEBI:60033"/>
        <dbReference type="ChEBI" id="CHEBI:78435"/>
        <dbReference type="EC" id="2.4.99.28"/>
    </reaction>
</comment>
<evidence type="ECO:0000256" key="4">
    <source>
        <dbReference type="ARBA" id="ARBA00022618"/>
    </source>
</evidence>
<dbReference type="InterPro" id="IPR013437">
    <property type="entry name" value="FtsW"/>
</dbReference>
<keyword evidence="4 22" id="KW-0132">Cell division</keyword>
<dbReference type="EMBL" id="LWQU01000196">
    <property type="protein sequence ID" value="OAN44464.1"/>
    <property type="molecule type" value="Genomic_DNA"/>
</dbReference>
<dbReference type="GO" id="GO:0005886">
    <property type="term" value="C:plasma membrane"/>
    <property type="evidence" value="ECO:0007669"/>
    <property type="project" value="UniProtKB-SubCell"/>
</dbReference>
<dbReference type="GO" id="GO:0009252">
    <property type="term" value="P:peptidoglycan biosynthetic process"/>
    <property type="evidence" value="ECO:0007669"/>
    <property type="project" value="UniProtKB-KW"/>
</dbReference>
<evidence type="ECO:0000256" key="12">
    <source>
        <dbReference type="ARBA" id="ARBA00023306"/>
    </source>
</evidence>
<name>A0A178M999_9PROT</name>
<evidence type="ECO:0000256" key="8">
    <source>
        <dbReference type="ARBA" id="ARBA00022960"/>
    </source>
</evidence>
<evidence type="ECO:0000256" key="6">
    <source>
        <dbReference type="ARBA" id="ARBA00022679"/>
    </source>
</evidence>
<evidence type="ECO:0000256" key="19">
    <source>
        <dbReference type="ARBA" id="ARBA00044770"/>
    </source>
</evidence>
<gene>
    <name evidence="22" type="ORF">A6A05_04665</name>
</gene>
<evidence type="ECO:0000256" key="13">
    <source>
        <dbReference type="ARBA" id="ARBA00023316"/>
    </source>
</evidence>
<evidence type="ECO:0000313" key="23">
    <source>
        <dbReference type="Proteomes" id="UP000078543"/>
    </source>
</evidence>
<dbReference type="InterPro" id="IPR018365">
    <property type="entry name" value="Cell_cycle_FtsW-rel_CS"/>
</dbReference>
<evidence type="ECO:0000313" key="22">
    <source>
        <dbReference type="EMBL" id="OAN44464.1"/>
    </source>
</evidence>
<dbReference type="GO" id="GO:0015648">
    <property type="term" value="F:lipid-linked peptidoglycan transporter activity"/>
    <property type="evidence" value="ECO:0007669"/>
    <property type="project" value="TreeGrafter"/>
</dbReference>
<evidence type="ECO:0000256" key="20">
    <source>
        <dbReference type="ARBA" id="ARBA00049902"/>
    </source>
</evidence>
<dbReference type="OrthoDB" id="9768187at2"/>
<feature type="transmembrane region" description="Helical" evidence="21">
    <location>
        <begin position="305"/>
        <end position="323"/>
    </location>
</feature>
<evidence type="ECO:0000256" key="15">
    <source>
        <dbReference type="ARBA" id="ARBA00033270"/>
    </source>
</evidence>
<evidence type="ECO:0000256" key="9">
    <source>
        <dbReference type="ARBA" id="ARBA00022984"/>
    </source>
</evidence>
<dbReference type="EC" id="2.4.99.28" evidence="19"/>
<dbReference type="GO" id="GO:0032153">
    <property type="term" value="C:cell division site"/>
    <property type="evidence" value="ECO:0007669"/>
    <property type="project" value="TreeGrafter"/>
</dbReference>
<organism evidence="22 23">
    <name type="scientific">Magnetospirillum moscoviense</name>
    <dbReference type="NCBI Taxonomy" id="1437059"/>
    <lineage>
        <taxon>Bacteria</taxon>
        <taxon>Pseudomonadati</taxon>
        <taxon>Pseudomonadota</taxon>
        <taxon>Alphaproteobacteria</taxon>
        <taxon>Rhodospirillales</taxon>
        <taxon>Rhodospirillaceae</taxon>
        <taxon>Magnetospirillum</taxon>
    </lineage>
</organism>
<keyword evidence="8" id="KW-0133">Cell shape</keyword>
<feature type="transmembrane region" description="Helical" evidence="21">
    <location>
        <begin position="21"/>
        <end position="40"/>
    </location>
</feature>
<dbReference type="Proteomes" id="UP000078543">
    <property type="component" value="Unassembled WGS sequence"/>
</dbReference>